<dbReference type="EMBL" id="JANUGX010000011">
    <property type="protein sequence ID" value="MCS0589807.1"/>
    <property type="molecule type" value="Genomic_DNA"/>
</dbReference>
<dbReference type="SUPFAM" id="SSF51905">
    <property type="entry name" value="FAD/NAD(P)-binding domain"/>
    <property type="match status" value="1"/>
</dbReference>
<sequence>MTTQTPIQELVIVGGGTAGWMAAAALSRLLQGKIAIRLVESDEISTVGVGESTIPMIRLFNDVLGINEDEFVRETKATFKLGIEFKDWSRPGERYMHGFGRFGQDLWTVDFFQYWLKAYQAGIAPDLEHFSINRMAARANKFMRPSSETPNSPLAEIVYAFHLDAGLYARYLRKYAEAHGVRRTEGKVVEVRQRPNDGFIESVVLERGEVVAGDLFLDCTGFRGLLIEQTLKTGFEDWSHWLPCDRAWAVPCALSGELLPYTTATARPAGWQWRIGLQHRTGNGHVYASRFMSDDEAAGILMANLDGEALADPKLLRFTAGKRNKVWNKNVVAVGLSSGFLEPLESTSIHLIQSTISRLLAFFPDAGFHQADIDEFNRQCDFEVERIRDFLILHYHATARDDTPFWDHVRTMAVPDTLRRKMDLYKAHGRVVRENEELFTPIGWQQVLHGQGVRPVGYNPLVDLMGDKELRGILGDIERVIGKCVDVMPTHKQFIEAVAAAGQPGSARR</sequence>
<evidence type="ECO:0000313" key="2">
    <source>
        <dbReference type="Proteomes" id="UP001205560"/>
    </source>
</evidence>
<keyword evidence="2" id="KW-1185">Reference proteome</keyword>
<accession>A0ABT2A6L4</accession>
<proteinExistence type="predicted"/>
<dbReference type="InterPro" id="IPR036188">
    <property type="entry name" value="FAD/NAD-bd_sf"/>
</dbReference>
<protein>
    <submittedName>
        <fullName evidence="1">Tryptophan 7-halogenase</fullName>
    </submittedName>
</protein>
<dbReference type="InterPro" id="IPR050816">
    <property type="entry name" value="Flavin-dep_Halogenase_NPB"/>
</dbReference>
<gene>
    <name evidence="1" type="ORF">NX782_11400</name>
</gene>
<comment type="caution">
    <text evidence="1">The sequence shown here is derived from an EMBL/GenBank/DDBJ whole genome shotgun (WGS) entry which is preliminary data.</text>
</comment>
<dbReference type="InterPro" id="IPR033856">
    <property type="entry name" value="Trp_halogen"/>
</dbReference>
<name>A0ABT2A6L4_9BURK</name>
<dbReference type="PANTHER" id="PTHR43747:SF4">
    <property type="entry name" value="FLAVIN-DEPENDENT TRYPTOPHAN HALOGENASE"/>
    <property type="match status" value="1"/>
</dbReference>
<dbReference type="Proteomes" id="UP001205560">
    <property type="component" value="Unassembled WGS sequence"/>
</dbReference>
<dbReference type="PANTHER" id="PTHR43747">
    <property type="entry name" value="FAD-BINDING PROTEIN"/>
    <property type="match status" value="1"/>
</dbReference>
<dbReference type="PIRSF" id="PIRSF011396">
    <property type="entry name" value="Trp_halogenase"/>
    <property type="match status" value="1"/>
</dbReference>
<evidence type="ECO:0000313" key="1">
    <source>
        <dbReference type="EMBL" id="MCS0589807.1"/>
    </source>
</evidence>
<dbReference type="Pfam" id="PF04820">
    <property type="entry name" value="Trp_halogenase"/>
    <property type="match status" value="1"/>
</dbReference>
<dbReference type="RefSeq" id="WP_258845569.1">
    <property type="nucleotide sequence ID" value="NZ_JANUGX010000011.1"/>
</dbReference>
<dbReference type="Gene3D" id="3.50.50.60">
    <property type="entry name" value="FAD/NAD(P)-binding domain"/>
    <property type="match status" value="1"/>
</dbReference>
<dbReference type="InterPro" id="IPR006905">
    <property type="entry name" value="Flavin_halogenase"/>
</dbReference>
<reference evidence="1 2" key="1">
    <citation type="submission" date="2022-08" db="EMBL/GenBank/DDBJ databases">
        <title>Reclassification of Massilia species as members of the genera Telluria, Duganella, Pseudoduganella, Mokoshia gen. nov. and Zemynaea gen. nov. using orthogonal and non-orthogonal genome-based approaches.</title>
        <authorList>
            <person name="Bowman J.P."/>
        </authorList>
    </citation>
    <scope>NUCLEOTIDE SEQUENCE [LARGE SCALE GENOMIC DNA]</scope>
    <source>
        <strain evidence="1 2">LMG 28164</strain>
    </source>
</reference>
<organism evidence="1 2">
    <name type="scientific">Massilia norwichensis</name>
    <dbReference type="NCBI Taxonomy" id="1442366"/>
    <lineage>
        <taxon>Bacteria</taxon>
        <taxon>Pseudomonadati</taxon>
        <taxon>Pseudomonadota</taxon>
        <taxon>Betaproteobacteria</taxon>
        <taxon>Burkholderiales</taxon>
        <taxon>Oxalobacteraceae</taxon>
        <taxon>Telluria group</taxon>
        <taxon>Massilia</taxon>
    </lineage>
</organism>